<dbReference type="InterPro" id="IPR035919">
    <property type="entry name" value="EAL_sf"/>
</dbReference>
<dbReference type="HOGENOM" id="CLU_015702_2_1_0"/>
<dbReference type="InterPro" id="IPR029787">
    <property type="entry name" value="Nucleotide_cyclase"/>
</dbReference>
<dbReference type="OrthoDB" id="7057390at2"/>
<dbReference type="InterPro" id="IPR043128">
    <property type="entry name" value="Rev_trsase/Diguanyl_cyclase"/>
</dbReference>
<evidence type="ECO:0000259" key="1">
    <source>
        <dbReference type="PROSITE" id="PS50883"/>
    </source>
</evidence>
<dbReference type="KEGG" id="saf:SULAZ_1270"/>
<dbReference type="InterPro" id="IPR050706">
    <property type="entry name" value="Cyclic-di-GMP_PDE-like"/>
</dbReference>
<dbReference type="SMART" id="SM00267">
    <property type="entry name" value="GGDEF"/>
    <property type="match status" value="1"/>
</dbReference>
<dbReference type="EMBL" id="CP001229">
    <property type="protein sequence ID" value="ACN98329.1"/>
    <property type="molecule type" value="Genomic_DNA"/>
</dbReference>
<dbReference type="AlphaFoldDB" id="C1DVV2"/>
<proteinExistence type="predicted"/>
<dbReference type="PROSITE" id="PS50883">
    <property type="entry name" value="EAL"/>
    <property type="match status" value="1"/>
</dbReference>
<dbReference type="STRING" id="204536.SULAZ_1270"/>
<dbReference type="CDD" id="cd01948">
    <property type="entry name" value="EAL"/>
    <property type="match status" value="1"/>
</dbReference>
<organism evidence="3 4">
    <name type="scientific">Sulfurihydrogenibium azorense (strain DSM 15241 / OCM 825 / Az-Fu1)</name>
    <dbReference type="NCBI Taxonomy" id="204536"/>
    <lineage>
        <taxon>Bacteria</taxon>
        <taxon>Pseudomonadati</taxon>
        <taxon>Aquificota</taxon>
        <taxon>Aquificia</taxon>
        <taxon>Aquificales</taxon>
        <taxon>Hydrogenothermaceae</taxon>
        <taxon>Sulfurihydrogenibium</taxon>
    </lineage>
</organism>
<dbReference type="SMART" id="SM00052">
    <property type="entry name" value="EAL"/>
    <property type="match status" value="1"/>
</dbReference>
<feature type="domain" description="EAL" evidence="1">
    <location>
        <begin position="1"/>
        <end position="245"/>
    </location>
</feature>
<protein>
    <submittedName>
        <fullName evidence="3">Eal/ggdef domain protein</fullName>
    </submittedName>
</protein>
<dbReference type="Pfam" id="PF00990">
    <property type="entry name" value="GGDEF"/>
    <property type="match status" value="1"/>
</dbReference>
<dbReference type="PROSITE" id="PS50887">
    <property type="entry name" value="GGDEF"/>
    <property type="match status" value="1"/>
</dbReference>
<dbReference type="SUPFAM" id="SSF55073">
    <property type="entry name" value="Nucleotide cyclase"/>
    <property type="match status" value="1"/>
</dbReference>
<feature type="domain" description="GGDEF" evidence="2">
    <location>
        <begin position="425"/>
        <end position="578"/>
    </location>
</feature>
<evidence type="ECO:0000313" key="3">
    <source>
        <dbReference type="EMBL" id="ACN98329.1"/>
    </source>
</evidence>
<evidence type="ECO:0000313" key="4">
    <source>
        <dbReference type="Proteomes" id="UP000001369"/>
    </source>
</evidence>
<dbReference type="RefSeq" id="WP_012673654.1">
    <property type="nucleotide sequence ID" value="NC_012438.1"/>
</dbReference>
<dbReference type="Gene3D" id="3.20.20.450">
    <property type="entry name" value="EAL domain"/>
    <property type="match status" value="1"/>
</dbReference>
<name>C1DVV2_SULAA</name>
<gene>
    <name evidence="3" type="ordered locus">SULAZ_1270</name>
</gene>
<dbReference type="GO" id="GO:0071111">
    <property type="term" value="F:cyclic-guanylate-specific phosphodiesterase activity"/>
    <property type="evidence" value="ECO:0007669"/>
    <property type="project" value="InterPro"/>
</dbReference>
<evidence type="ECO:0000259" key="2">
    <source>
        <dbReference type="PROSITE" id="PS50887"/>
    </source>
</evidence>
<dbReference type="Pfam" id="PF00563">
    <property type="entry name" value="EAL"/>
    <property type="match status" value="1"/>
</dbReference>
<dbReference type="PANTHER" id="PTHR33121">
    <property type="entry name" value="CYCLIC DI-GMP PHOSPHODIESTERASE PDEF"/>
    <property type="match status" value="1"/>
</dbReference>
<sequence>MTEIDSIIDNLYFVYQPIANIRTGEIFGYEALIRGFDKLGFKNPHELFDYLSKNNLLFKVDIKLREKVILEFLDNFSLGHRLFYNLDSRIISDVNYKEGETIRILQNYNVPKNLLVFEVSERFSVDKASLSAIIKNYKQQGFELALDDFGVGSVCLETLYRLYPNYLKIDGFFINGINKDFTKLSIINFLNKLCSKLNIKVIAEKVEDKKIVYVLEENEIYLSQGYFIQPPSKIEQKKDYIELNLDFKRKSESENIQIKLEQFIDDCYTVSVDDNSIILYEFLNNNHHEIEKPIVVLDQKKHPIASISAKKLMKTFNNSVLKSLYFLRRDKKIYDLNDLFEPIVFIDLSKNLDFNMIENLLENSDKNYFVISENLKFKGVIHYKNLLKLVLREKLLEAIDKNPLTKLPGNISIKKYIDQNLNNQEEFFAVYFDFNNFKPFNDYYGFRRGDRSILMFSEILKSNFHSDNFFVGHVGGDDFFLGSKDIDYESLYSKVKFVVEKFNHDVISLYDRDDIEKGYIVSRDRNGVERKFEFLTVSAAIVYIPKGKKLNQSVLDEIIAQAKKEAKEQKNIFSLCVY</sequence>
<dbReference type="eggNOG" id="COG2200">
    <property type="taxonomic scope" value="Bacteria"/>
</dbReference>
<dbReference type="PANTHER" id="PTHR33121:SF76">
    <property type="entry name" value="SIGNALING PROTEIN"/>
    <property type="match status" value="1"/>
</dbReference>
<dbReference type="InterPro" id="IPR001633">
    <property type="entry name" value="EAL_dom"/>
</dbReference>
<dbReference type="eggNOG" id="COG2199">
    <property type="taxonomic scope" value="Bacteria"/>
</dbReference>
<dbReference type="SUPFAM" id="SSF141868">
    <property type="entry name" value="EAL domain-like"/>
    <property type="match status" value="1"/>
</dbReference>
<dbReference type="InterPro" id="IPR000160">
    <property type="entry name" value="GGDEF_dom"/>
</dbReference>
<accession>C1DVV2</accession>
<keyword evidence="4" id="KW-1185">Reference proteome</keyword>
<dbReference type="Gene3D" id="3.30.70.270">
    <property type="match status" value="1"/>
</dbReference>
<reference evidence="3 4" key="1">
    <citation type="journal article" date="2009" name="J. Bacteriol.">
        <title>Complete and draft genome sequences of six members of the Aquificales.</title>
        <authorList>
            <person name="Reysenbach A.L."/>
            <person name="Hamamura N."/>
            <person name="Podar M."/>
            <person name="Griffiths E."/>
            <person name="Ferreira S."/>
            <person name="Hochstein R."/>
            <person name="Heidelberg J."/>
            <person name="Johnson J."/>
            <person name="Mead D."/>
            <person name="Pohorille A."/>
            <person name="Sarmiento M."/>
            <person name="Schweighofer K."/>
            <person name="Seshadri R."/>
            <person name="Voytek M.A."/>
        </authorList>
    </citation>
    <scope>NUCLEOTIDE SEQUENCE [LARGE SCALE GENOMIC DNA]</scope>
    <source>
        <strain evidence="4">Az-Fu1 / DSM 15241 / OCM 825</strain>
    </source>
</reference>
<dbReference type="Proteomes" id="UP000001369">
    <property type="component" value="Chromosome"/>
</dbReference>